<dbReference type="GO" id="GO:0075523">
    <property type="term" value="P:viral translational frameshifting"/>
    <property type="evidence" value="ECO:0007669"/>
    <property type="project" value="TreeGrafter"/>
</dbReference>
<dbReference type="EMBL" id="JAIWYP010000014">
    <property type="protein sequence ID" value="KAH3713446.1"/>
    <property type="molecule type" value="Genomic_DNA"/>
</dbReference>
<proteinExistence type="inferred from homology"/>
<dbReference type="GO" id="GO:1990825">
    <property type="term" value="F:sequence-specific mRNA binding"/>
    <property type="evidence" value="ECO:0007669"/>
    <property type="project" value="TreeGrafter"/>
</dbReference>
<evidence type="ECO:0000256" key="5">
    <source>
        <dbReference type="ARBA" id="ARBA00022884"/>
    </source>
</evidence>
<dbReference type="InterPro" id="IPR026795">
    <property type="entry name" value="SHFL"/>
</dbReference>
<evidence type="ECO:0000256" key="6">
    <source>
        <dbReference type="ARBA" id="ARBA00023242"/>
    </source>
</evidence>
<dbReference type="PANTHER" id="PTHR16135">
    <property type="entry name" value="REPRESSOR OF YIELD OF DENV PROTEIN"/>
    <property type="match status" value="1"/>
</dbReference>
<keyword evidence="4" id="KW-0963">Cytoplasm</keyword>
<reference evidence="7" key="2">
    <citation type="submission" date="2020-11" db="EMBL/GenBank/DDBJ databases">
        <authorList>
            <person name="McCartney M.A."/>
            <person name="Auch B."/>
            <person name="Kono T."/>
            <person name="Mallez S."/>
            <person name="Becker A."/>
            <person name="Gohl D.M."/>
            <person name="Silverstein K.A.T."/>
            <person name="Koren S."/>
            <person name="Bechman K.B."/>
            <person name="Herman A."/>
            <person name="Abrahante J.E."/>
            <person name="Garbe J."/>
        </authorList>
    </citation>
    <scope>NUCLEOTIDE SEQUENCE</scope>
    <source>
        <strain evidence="7">Duluth1</strain>
        <tissue evidence="7">Whole animal</tissue>
    </source>
</reference>
<dbReference type="PANTHER" id="PTHR16135:SF2">
    <property type="entry name" value="SHIFTLESS ANTIVIRAL INHIBITOR OF RIBOSOMAL FRAMESHIFTING PROTEIN"/>
    <property type="match status" value="1"/>
</dbReference>
<sequence length="269" mass="31106">MANAAQNQHNLGENDERWRNVQSLRELFHGRFSEREAETIINHFHGNFQQAVNFGFEATQAEIEDVLGNGDGWQLVIYVRQHQVVQDLNRRYEITKEIRQFSCGLCNTMWWRKVPTRKMVSKCRTCKKRKKALPRDKEWGWARFNCVCGNEYHHFGAMDIRMLRGSNGVQLSGKSKSLCFRCNQYLVEPTEILPPRRRPRRSLPKGAHCTAYNCYKRYIPTVPEPIVPVCVHPRSLPITVLVAANSHTSTGSTVDTFMSQDDLITDINP</sequence>
<gene>
    <name evidence="7" type="ORF">DPMN_073239</name>
</gene>
<dbReference type="GO" id="GO:0036464">
    <property type="term" value="C:cytoplasmic ribonucleoprotein granule"/>
    <property type="evidence" value="ECO:0007669"/>
    <property type="project" value="UniProtKB-SubCell"/>
</dbReference>
<comment type="subcellular location">
    <subcellularLocation>
        <location evidence="2">Cytoplasm</location>
        <location evidence="2">Cytoplasmic ribonucleoprotein granule</location>
    </subcellularLocation>
    <subcellularLocation>
        <location evidence="1">Nucleus</location>
    </subcellularLocation>
</comment>
<evidence type="ECO:0000256" key="1">
    <source>
        <dbReference type="ARBA" id="ARBA00004123"/>
    </source>
</evidence>
<organism evidence="7 8">
    <name type="scientific">Dreissena polymorpha</name>
    <name type="common">Zebra mussel</name>
    <name type="synonym">Mytilus polymorpha</name>
    <dbReference type="NCBI Taxonomy" id="45954"/>
    <lineage>
        <taxon>Eukaryota</taxon>
        <taxon>Metazoa</taxon>
        <taxon>Spiralia</taxon>
        <taxon>Lophotrochozoa</taxon>
        <taxon>Mollusca</taxon>
        <taxon>Bivalvia</taxon>
        <taxon>Autobranchia</taxon>
        <taxon>Heteroconchia</taxon>
        <taxon>Euheterodonta</taxon>
        <taxon>Imparidentia</taxon>
        <taxon>Neoheterodontei</taxon>
        <taxon>Myida</taxon>
        <taxon>Dreissenoidea</taxon>
        <taxon>Dreissenidae</taxon>
        <taxon>Dreissena</taxon>
    </lineage>
</organism>
<name>A0A9D4BYT3_DREPO</name>
<evidence type="ECO:0000256" key="2">
    <source>
        <dbReference type="ARBA" id="ARBA00004331"/>
    </source>
</evidence>
<keyword evidence="6" id="KW-0539">Nucleus</keyword>
<evidence type="ECO:0000256" key="4">
    <source>
        <dbReference type="ARBA" id="ARBA00022490"/>
    </source>
</evidence>
<protein>
    <submittedName>
        <fullName evidence="7">Uncharacterized protein</fullName>
    </submittedName>
</protein>
<dbReference type="GO" id="GO:0043022">
    <property type="term" value="F:ribosome binding"/>
    <property type="evidence" value="ECO:0007669"/>
    <property type="project" value="TreeGrafter"/>
</dbReference>
<dbReference type="GO" id="GO:0045087">
    <property type="term" value="P:innate immune response"/>
    <property type="evidence" value="ECO:0007669"/>
    <property type="project" value="TreeGrafter"/>
</dbReference>
<keyword evidence="8" id="KW-1185">Reference proteome</keyword>
<accession>A0A9D4BYT3</accession>
<dbReference type="Pfam" id="PF15135">
    <property type="entry name" value="UPF0515"/>
    <property type="match status" value="1"/>
</dbReference>
<evidence type="ECO:0000313" key="8">
    <source>
        <dbReference type="Proteomes" id="UP000828390"/>
    </source>
</evidence>
<reference evidence="7" key="1">
    <citation type="journal article" date="2019" name="bioRxiv">
        <title>The Genome of the Zebra Mussel, Dreissena polymorpha: A Resource for Invasive Species Research.</title>
        <authorList>
            <person name="McCartney M.A."/>
            <person name="Auch B."/>
            <person name="Kono T."/>
            <person name="Mallez S."/>
            <person name="Zhang Y."/>
            <person name="Obille A."/>
            <person name="Becker A."/>
            <person name="Abrahante J.E."/>
            <person name="Garbe J."/>
            <person name="Badalamenti J.P."/>
            <person name="Herman A."/>
            <person name="Mangelson H."/>
            <person name="Liachko I."/>
            <person name="Sullivan S."/>
            <person name="Sone E.D."/>
            <person name="Koren S."/>
            <person name="Silverstein K.A.T."/>
            <person name="Beckman K.B."/>
            <person name="Gohl D.M."/>
        </authorList>
    </citation>
    <scope>NUCLEOTIDE SEQUENCE</scope>
    <source>
        <strain evidence="7">Duluth1</strain>
        <tissue evidence="7">Whole animal</tissue>
    </source>
</reference>
<dbReference type="GO" id="GO:0005634">
    <property type="term" value="C:nucleus"/>
    <property type="evidence" value="ECO:0007669"/>
    <property type="project" value="UniProtKB-SubCell"/>
</dbReference>
<dbReference type="AlphaFoldDB" id="A0A9D4BYT3"/>
<dbReference type="Proteomes" id="UP000828390">
    <property type="component" value="Unassembled WGS sequence"/>
</dbReference>
<comment type="similarity">
    <text evidence="3">Belongs to the SHFL family.</text>
</comment>
<evidence type="ECO:0000256" key="3">
    <source>
        <dbReference type="ARBA" id="ARBA00005469"/>
    </source>
</evidence>
<keyword evidence="5" id="KW-0694">RNA-binding</keyword>
<comment type="caution">
    <text evidence="7">The sequence shown here is derived from an EMBL/GenBank/DDBJ whole genome shotgun (WGS) entry which is preliminary data.</text>
</comment>
<evidence type="ECO:0000313" key="7">
    <source>
        <dbReference type="EMBL" id="KAH3713446.1"/>
    </source>
</evidence>